<proteinExistence type="predicted"/>
<accession>A0A1W2EY49</accession>
<evidence type="ECO:0000313" key="2">
    <source>
        <dbReference type="EMBL" id="SMD14625.1"/>
    </source>
</evidence>
<dbReference type="InterPro" id="IPR001279">
    <property type="entry name" value="Metallo-B-lactamas"/>
</dbReference>
<keyword evidence="3" id="KW-1185">Reference proteome</keyword>
<dbReference type="EMBL" id="FWXV01000004">
    <property type="protein sequence ID" value="SMD14625.1"/>
    <property type="molecule type" value="Genomic_DNA"/>
</dbReference>
<feature type="domain" description="Metallo-beta-lactamase" evidence="1">
    <location>
        <begin position="25"/>
        <end position="213"/>
    </location>
</feature>
<reference evidence="2 3" key="1">
    <citation type="submission" date="2017-04" db="EMBL/GenBank/DDBJ databases">
        <authorList>
            <person name="Afonso C.L."/>
            <person name="Miller P.J."/>
            <person name="Scott M.A."/>
            <person name="Spackman E."/>
            <person name="Goraichik I."/>
            <person name="Dimitrov K.M."/>
            <person name="Suarez D.L."/>
            <person name="Swayne D.E."/>
        </authorList>
    </citation>
    <scope>NUCLEOTIDE SEQUENCE [LARGE SCALE GENOMIC DNA]</scope>
    <source>
        <strain evidence="2 3">DSM 43828</strain>
    </source>
</reference>
<dbReference type="PANTHER" id="PTHR46018:SF4">
    <property type="entry name" value="METALLO-HYDROLASE YHFI-RELATED"/>
    <property type="match status" value="1"/>
</dbReference>
<dbReference type="SUPFAM" id="SSF56281">
    <property type="entry name" value="Metallo-hydrolase/oxidoreductase"/>
    <property type="match status" value="1"/>
</dbReference>
<sequence length="246" mass="25887">MSTTTPAMTLTVLGAATPFPKPDEPCSGFLLQADGTSIWIDAGSGTLAELQRHVPLAAVDAIWISHLHPDHWADLLAAWNAYANDDALPRPTVFGPPGWTHRLDSALGQHGAAAKVFEVVELGDRLKTMVGPIELQAFAMHHSVPTFGVRAEASGRVMAYSADTGPCKALIELGQGADVLVMEAGASEPSEFHCTPEEVARTVGNAARVLLTHLAPGLETDVAVARFQAVSPVLVDVASVGFQLTL</sequence>
<dbReference type="Proteomes" id="UP000192674">
    <property type="component" value="Unassembled WGS sequence"/>
</dbReference>
<evidence type="ECO:0000259" key="1">
    <source>
        <dbReference type="SMART" id="SM00849"/>
    </source>
</evidence>
<dbReference type="RefSeq" id="WP_143446566.1">
    <property type="nucleotide sequence ID" value="NZ_FWXV01000004.1"/>
</dbReference>
<protein>
    <submittedName>
        <fullName evidence="2">Ribonuclease BN, tRNA processing enzyme</fullName>
    </submittedName>
</protein>
<dbReference type="OrthoDB" id="9800940at2"/>
<dbReference type="GO" id="GO:0042781">
    <property type="term" value="F:3'-tRNA processing endoribonuclease activity"/>
    <property type="evidence" value="ECO:0007669"/>
    <property type="project" value="TreeGrafter"/>
</dbReference>
<organism evidence="2 3">
    <name type="scientific">Kibdelosporangium aridum</name>
    <dbReference type="NCBI Taxonomy" id="2030"/>
    <lineage>
        <taxon>Bacteria</taxon>
        <taxon>Bacillati</taxon>
        <taxon>Actinomycetota</taxon>
        <taxon>Actinomycetes</taxon>
        <taxon>Pseudonocardiales</taxon>
        <taxon>Pseudonocardiaceae</taxon>
        <taxon>Kibdelosporangium</taxon>
    </lineage>
</organism>
<evidence type="ECO:0000313" key="3">
    <source>
        <dbReference type="Proteomes" id="UP000192674"/>
    </source>
</evidence>
<gene>
    <name evidence="2" type="ORF">SAMN05661093_05082</name>
</gene>
<dbReference type="AlphaFoldDB" id="A0A1W2EY49"/>
<dbReference type="CDD" id="cd07716">
    <property type="entry name" value="RNaseZ_short-form-like_MBL-fold"/>
    <property type="match status" value="1"/>
</dbReference>
<dbReference type="Gene3D" id="3.60.15.10">
    <property type="entry name" value="Ribonuclease Z/Hydroxyacylglutathione hydrolase-like"/>
    <property type="match status" value="1"/>
</dbReference>
<dbReference type="Pfam" id="PF12706">
    <property type="entry name" value="Lactamase_B_2"/>
    <property type="match status" value="1"/>
</dbReference>
<name>A0A1W2EY49_KIBAR</name>
<dbReference type="InterPro" id="IPR036866">
    <property type="entry name" value="RibonucZ/Hydroxyglut_hydro"/>
</dbReference>
<dbReference type="SMART" id="SM00849">
    <property type="entry name" value="Lactamase_B"/>
    <property type="match status" value="1"/>
</dbReference>
<dbReference type="PANTHER" id="PTHR46018">
    <property type="entry name" value="ZINC PHOSPHODIESTERASE ELAC PROTEIN 1"/>
    <property type="match status" value="1"/>
</dbReference>